<keyword evidence="1" id="KW-0560">Oxidoreductase</keyword>
<keyword evidence="3" id="KW-1185">Reference proteome</keyword>
<dbReference type="AlphaFoldDB" id="A0A9W9JVM6"/>
<evidence type="ECO:0000256" key="1">
    <source>
        <dbReference type="ARBA" id="ARBA00023002"/>
    </source>
</evidence>
<dbReference type="InterPro" id="IPR025337">
    <property type="entry name" value="Questin_oxidase-like"/>
</dbReference>
<gene>
    <name evidence="2" type="ORF">N7456_012675</name>
</gene>
<organism evidence="2 3">
    <name type="scientific">Penicillium angulare</name>
    <dbReference type="NCBI Taxonomy" id="116970"/>
    <lineage>
        <taxon>Eukaryota</taxon>
        <taxon>Fungi</taxon>
        <taxon>Dikarya</taxon>
        <taxon>Ascomycota</taxon>
        <taxon>Pezizomycotina</taxon>
        <taxon>Eurotiomycetes</taxon>
        <taxon>Eurotiomycetidae</taxon>
        <taxon>Eurotiales</taxon>
        <taxon>Aspergillaceae</taxon>
        <taxon>Penicillium</taxon>
    </lineage>
</organism>
<comment type="caution">
    <text evidence="2">The sequence shown here is derived from an EMBL/GenBank/DDBJ whole genome shotgun (WGS) entry which is preliminary data.</text>
</comment>
<proteinExistence type="predicted"/>
<reference evidence="2" key="1">
    <citation type="submission" date="2022-11" db="EMBL/GenBank/DDBJ databases">
        <authorList>
            <person name="Petersen C."/>
        </authorList>
    </citation>
    <scope>NUCLEOTIDE SEQUENCE</scope>
    <source>
        <strain evidence="2">IBT 30069</strain>
    </source>
</reference>
<accession>A0A9W9JVM6</accession>
<dbReference type="EMBL" id="JAPQKH010000008">
    <property type="protein sequence ID" value="KAJ5083248.1"/>
    <property type="molecule type" value="Genomic_DNA"/>
</dbReference>
<dbReference type="GO" id="GO:0016491">
    <property type="term" value="F:oxidoreductase activity"/>
    <property type="evidence" value="ECO:0007669"/>
    <property type="project" value="UniProtKB-KW"/>
</dbReference>
<evidence type="ECO:0008006" key="4">
    <source>
        <dbReference type="Google" id="ProtNLM"/>
    </source>
</evidence>
<dbReference type="PANTHER" id="PTHR35870">
    <property type="entry name" value="PROTEIN, PUTATIVE (AFU_ORTHOLOGUE AFUA_5G03330)-RELATED"/>
    <property type="match status" value="1"/>
</dbReference>
<reference evidence="2" key="2">
    <citation type="journal article" date="2023" name="IMA Fungus">
        <title>Comparative genomic study of the Penicillium genus elucidates a diverse pangenome and 15 lateral gene transfer events.</title>
        <authorList>
            <person name="Petersen C."/>
            <person name="Sorensen T."/>
            <person name="Nielsen M.R."/>
            <person name="Sondergaard T.E."/>
            <person name="Sorensen J.L."/>
            <person name="Fitzpatrick D.A."/>
            <person name="Frisvad J.C."/>
            <person name="Nielsen K.L."/>
        </authorList>
    </citation>
    <scope>NUCLEOTIDE SEQUENCE</scope>
    <source>
        <strain evidence="2">IBT 30069</strain>
    </source>
</reference>
<name>A0A9W9JVM6_9EURO</name>
<evidence type="ECO:0000313" key="2">
    <source>
        <dbReference type="EMBL" id="KAJ5083248.1"/>
    </source>
</evidence>
<dbReference type="OrthoDB" id="10265971at2759"/>
<protein>
    <recommendedName>
        <fullName evidence="4">MGS207 protein</fullName>
    </recommendedName>
</protein>
<sequence>MLSISLPSLRSFLPFSKEKDVINLPAVESLDIESTQEKPARALKHLLKLNHANHAILYNNLKFHNHAPHLLSAAFLQGSDAEDLNRLYETESKLLDAWVDSPAEVTPDDWRDHLGCREYQKAFVDFYEDELVRLNYDWKEVVSEYLFSGDEPVFNSIIADLGHPLIHLAYAYELSSREVAMEALGLASVCYGRTHEYLDRPAFSQEEPSYNASSIFTVLTNVRLDNDVEGFFTTPGNDNMEQLFSKHEAVLLNHWNAWKIENPIEQFRESQQLAAGLLLATHKHQTKAHDFFLVHILTTSHAVRVLLPFIPPKFQIPLIRQWWLMTLAIYISQLCPDIPVDEIHQFDLQGRNWDWVAGKAIRSIHSTDAHYVKALRSLKQMETTWGDQDAFYLKAAVKFADEFNGWGGFM</sequence>
<dbReference type="Proteomes" id="UP001149165">
    <property type="component" value="Unassembled WGS sequence"/>
</dbReference>
<evidence type="ECO:0000313" key="3">
    <source>
        <dbReference type="Proteomes" id="UP001149165"/>
    </source>
</evidence>
<dbReference type="PANTHER" id="PTHR35870:SF6">
    <property type="entry name" value="MGS207 PROTEIN"/>
    <property type="match status" value="1"/>
</dbReference>
<dbReference type="Pfam" id="PF14027">
    <property type="entry name" value="Questin_oxidase"/>
    <property type="match status" value="1"/>
</dbReference>